<feature type="transmembrane region" description="Helical" evidence="7">
    <location>
        <begin position="446"/>
        <end position="469"/>
    </location>
</feature>
<reference evidence="9" key="1">
    <citation type="submission" date="2020-04" db="EMBL/GenBank/DDBJ databases">
        <title>Genome Assembly and Annotation of Botryosphaeria dothidea sdau 11-99, a Latent Pathogen of Apple Fruit Ring Rot in China.</title>
        <authorList>
            <person name="Yu C."/>
            <person name="Diao Y."/>
            <person name="Lu Q."/>
            <person name="Zhao J."/>
            <person name="Cui S."/>
            <person name="Peng C."/>
            <person name="He B."/>
            <person name="Liu H."/>
        </authorList>
    </citation>
    <scope>NUCLEOTIDE SEQUENCE [LARGE SCALE GENOMIC DNA]</scope>
    <source>
        <strain evidence="9">Sdau11-99</strain>
    </source>
</reference>
<feature type="transmembrane region" description="Helical" evidence="7">
    <location>
        <begin position="379"/>
        <end position="396"/>
    </location>
</feature>
<dbReference type="PANTHER" id="PTHR43341">
    <property type="entry name" value="AMINO ACID PERMEASE"/>
    <property type="match status" value="1"/>
</dbReference>
<sequence length="554" mass="60852">MSPGDTKDADVELSKFYGNGLTPTKSNAASIAIGQVEGDQPHGGVQRKLKARHIQMIAIGSNIGTGLFIGSGKGLHNGGPLSLIIGFVSLSFVLTIMMQCLAEMAVVLPVSGSFTRYATRFFDRSLGFAVGWQYWLCWLAVFGAESSAFVVLINYWNDDTRWTPLWITIFIIINMCIHIAPVRVFGEVEFVVSTLKIIAVITFLIVIWVIMGGGGPDGRVHRAEYWHRPGLENGVANGFYGFAAVFVTAAFATGGTEMVGVVVGEAQHPRYNLPRAVRMLMWRIFVFYVLTMLFLTFVVPYDDASLLGGSNASGSAFVIAINEAGISALPDLLNAVVMVCVVSVGSTSIYISSRVLRGLAEEGFAPGWLARTDRLGRPYMALLASGAVGVVLAYMNCSSTGAVVFSWFSSVSGLTFFFAWLTIIACNWRFHAAVKAQGDDVMERRYAFRATCWPWLSILAFVMIAFMIICQFCVSVKPIGSLASAETFFANFLGGPTFFIFWAVHKAIYRTKTVPLKEIDLQTGRREADPEEEAKLEHYHSLSTWQRALTYVRF</sequence>
<dbReference type="Proteomes" id="UP000572817">
    <property type="component" value="Unassembled WGS sequence"/>
</dbReference>
<comment type="caution">
    <text evidence="9">The sequence shown here is derived from an EMBL/GenBank/DDBJ whole genome shotgun (WGS) entry which is preliminary data.</text>
</comment>
<evidence type="ECO:0000256" key="7">
    <source>
        <dbReference type="SAM" id="Phobius"/>
    </source>
</evidence>
<keyword evidence="6 7" id="KW-0472">Membrane</keyword>
<evidence type="ECO:0000256" key="4">
    <source>
        <dbReference type="ARBA" id="ARBA00022970"/>
    </source>
</evidence>
<evidence type="ECO:0000256" key="5">
    <source>
        <dbReference type="ARBA" id="ARBA00022989"/>
    </source>
</evidence>
<dbReference type="EMBL" id="WWBZ02000022">
    <property type="protein sequence ID" value="KAF4307777.1"/>
    <property type="molecule type" value="Genomic_DNA"/>
</dbReference>
<dbReference type="InterPro" id="IPR004840">
    <property type="entry name" value="Amino_acid_permease_CS"/>
</dbReference>
<dbReference type="InterPro" id="IPR004841">
    <property type="entry name" value="AA-permease/SLC12A_dom"/>
</dbReference>
<feature type="transmembrane region" description="Helical" evidence="7">
    <location>
        <begin position="197"/>
        <end position="215"/>
    </location>
</feature>
<evidence type="ECO:0000259" key="8">
    <source>
        <dbReference type="Pfam" id="PF00324"/>
    </source>
</evidence>
<dbReference type="OrthoDB" id="3730260at2759"/>
<dbReference type="FunFam" id="1.20.1740.10:FF:000001">
    <property type="entry name" value="Amino acid permease"/>
    <property type="match status" value="1"/>
</dbReference>
<keyword evidence="10" id="KW-1185">Reference proteome</keyword>
<dbReference type="InterPro" id="IPR050524">
    <property type="entry name" value="APC_YAT"/>
</dbReference>
<dbReference type="PROSITE" id="PS00218">
    <property type="entry name" value="AMINO_ACID_PERMEASE_1"/>
    <property type="match status" value="1"/>
</dbReference>
<feature type="domain" description="Amino acid permease/ SLC12A" evidence="8">
    <location>
        <begin position="53"/>
        <end position="513"/>
    </location>
</feature>
<keyword evidence="2" id="KW-0813">Transport</keyword>
<feature type="transmembrane region" description="Helical" evidence="7">
    <location>
        <begin position="235"/>
        <end position="259"/>
    </location>
</feature>
<name>A0A8H4IWS4_9PEZI</name>
<organism evidence="9 10">
    <name type="scientific">Botryosphaeria dothidea</name>
    <dbReference type="NCBI Taxonomy" id="55169"/>
    <lineage>
        <taxon>Eukaryota</taxon>
        <taxon>Fungi</taxon>
        <taxon>Dikarya</taxon>
        <taxon>Ascomycota</taxon>
        <taxon>Pezizomycotina</taxon>
        <taxon>Dothideomycetes</taxon>
        <taxon>Dothideomycetes incertae sedis</taxon>
        <taxon>Botryosphaeriales</taxon>
        <taxon>Botryosphaeriaceae</taxon>
        <taxon>Botryosphaeria</taxon>
    </lineage>
</organism>
<dbReference type="GO" id="GO:0015171">
    <property type="term" value="F:amino acid transmembrane transporter activity"/>
    <property type="evidence" value="ECO:0007669"/>
    <property type="project" value="TreeGrafter"/>
</dbReference>
<protein>
    <submittedName>
        <fullName evidence="9">General amino acid permease protein</fullName>
    </submittedName>
</protein>
<evidence type="ECO:0000256" key="1">
    <source>
        <dbReference type="ARBA" id="ARBA00004141"/>
    </source>
</evidence>
<proteinExistence type="predicted"/>
<dbReference type="Gene3D" id="1.20.1740.10">
    <property type="entry name" value="Amino acid/polyamine transporter I"/>
    <property type="match status" value="1"/>
</dbReference>
<accession>A0A8H4IWS4</accession>
<evidence type="ECO:0000256" key="3">
    <source>
        <dbReference type="ARBA" id="ARBA00022692"/>
    </source>
</evidence>
<feature type="transmembrane region" description="Helical" evidence="7">
    <location>
        <begin position="81"/>
        <end position="111"/>
    </location>
</feature>
<keyword evidence="5 7" id="KW-1133">Transmembrane helix</keyword>
<keyword evidence="4" id="KW-0029">Amino-acid transport</keyword>
<feature type="transmembrane region" description="Helical" evidence="7">
    <location>
        <begin position="280"/>
        <end position="301"/>
    </location>
</feature>
<feature type="transmembrane region" description="Helical" evidence="7">
    <location>
        <begin position="332"/>
        <end position="351"/>
    </location>
</feature>
<evidence type="ECO:0000256" key="6">
    <source>
        <dbReference type="ARBA" id="ARBA00023136"/>
    </source>
</evidence>
<dbReference type="AlphaFoldDB" id="A0A8H4IWS4"/>
<dbReference type="PANTHER" id="PTHR43341:SF1">
    <property type="entry name" value="GENERAL AMINO-ACID PERMEASE GAP1"/>
    <property type="match status" value="1"/>
</dbReference>
<gene>
    <name evidence="9" type="ORF">GTA08_BOTSDO04012</name>
</gene>
<evidence type="ECO:0000313" key="10">
    <source>
        <dbReference type="Proteomes" id="UP000572817"/>
    </source>
</evidence>
<feature type="transmembrane region" description="Helical" evidence="7">
    <location>
        <begin position="402"/>
        <end position="425"/>
    </location>
</feature>
<feature type="transmembrane region" description="Helical" evidence="7">
    <location>
        <begin position="56"/>
        <end position="75"/>
    </location>
</feature>
<feature type="transmembrane region" description="Helical" evidence="7">
    <location>
        <begin position="165"/>
        <end position="185"/>
    </location>
</feature>
<dbReference type="GO" id="GO:0016020">
    <property type="term" value="C:membrane"/>
    <property type="evidence" value="ECO:0007669"/>
    <property type="project" value="UniProtKB-SubCell"/>
</dbReference>
<evidence type="ECO:0000256" key="2">
    <source>
        <dbReference type="ARBA" id="ARBA00022448"/>
    </source>
</evidence>
<keyword evidence="3 7" id="KW-0812">Transmembrane</keyword>
<evidence type="ECO:0000313" key="9">
    <source>
        <dbReference type="EMBL" id="KAF4307777.1"/>
    </source>
</evidence>
<feature type="transmembrane region" description="Helical" evidence="7">
    <location>
        <begin position="489"/>
        <end position="509"/>
    </location>
</feature>
<feature type="transmembrane region" description="Helical" evidence="7">
    <location>
        <begin position="132"/>
        <end position="153"/>
    </location>
</feature>
<comment type="subcellular location">
    <subcellularLocation>
        <location evidence="1">Membrane</location>
        <topology evidence="1">Multi-pass membrane protein</topology>
    </subcellularLocation>
</comment>
<dbReference type="PIRSF" id="PIRSF006060">
    <property type="entry name" value="AA_transporter"/>
    <property type="match status" value="1"/>
</dbReference>
<dbReference type="Pfam" id="PF00324">
    <property type="entry name" value="AA_permease"/>
    <property type="match status" value="1"/>
</dbReference>